<dbReference type="GO" id="GO:0005737">
    <property type="term" value="C:cytoplasm"/>
    <property type="evidence" value="ECO:0007669"/>
    <property type="project" value="UniProtKB-SubCell"/>
</dbReference>
<dbReference type="InterPro" id="IPR011245">
    <property type="entry name" value="Butyrate_kin"/>
</dbReference>
<evidence type="ECO:0000256" key="5">
    <source>
        <dbReference type="ARBA" id="ARBA00022741"/>
    </source>
</evidence>
<dbReference type="PRINTS" id="PR00471">
    <property type="entry name" value="ACETATEKNASE"/>
</dbReference>
<dbReference type="CDD" id="cd24011">
    <property type="entry name" value="ASKHA_NBD_BK"/>
    <property type="match status" value="1"/>
</dbReference>
<evidence type="ECO:0000256" key="2">
    <source>
        <dbReference type="ARBA" id="ARBA00008748"/>
    </source>
</evidence>
<sequence length="354" mass="38843">MYTILVINVGSTSTKLGLFRNENALFLKTVNHNSSELASFRTFIEQSTFRNRIIEDVLRQKEVKLEDVDLIVSRGGGTKPIDSGIYRINQLMCDDLLSGKYERHPANLGPVISFSLSRKIDVPAIIIDSPSADEFEPMARISGIPEIKRRSGCHVLSQKAAAGKAARDIGKRYGDINLIVGHLGGGISIGAHKKGKIIDATHGIEEGPFTPERSGSLPVLSVIELCFSGDYNKDQLLRRLVGGGGLTAYLGTNDAMVIEEKISKEAKNCEEIYRAMAYQISKEIGAMSVVLKGIVDVIVLTGGLSNSRLLTEWVREMVDFIAPVKVFPGEDEMQALADGGLRFLRGEEREKEYD</sequence>
<keyword evidence="7" id="KW-0067">ATP-binding</keyword>
<dbReference type="InterPro" id="IPR023865">
    <property type="entry name" value="Aliphatic_acid_kinase_CS"/>
</dbReference>
<evidence type="ECO:0000313" key="10">
    <source>
        <dbReference type="EMBL" id="ADB04294.1"/>
    </source>
</evidence>
<protein>
    <submittedName>
        <fullName evidence="10">Putative butyrate kinase</fullName>
    </submittedName>
</protein>
<dbReference type="GO" id="GO:0047761">
    <property type="term" value="F:butyrate kinase activity"/>
    <property type="evidence" value="ECO:0007669"/>
    <property type="project" value="UniProtKB-EC"/>
</dbReference>
<dbReference type="GO" id="GO:0008776">
    <property type="term" value="F:acetate kinase activity"/>
    <property type="evidence" value="ECO:0007669"/>
    <property type="project" value="TreeGrafter"/>
</dbReference>
<keyword evidence="6 9" id="KW-0418">Kinase</keyword>
<dbReference type="EMBL" id="GU080097">
    <property type="protein sequence ID" value="ADB04294.1"/>
    <property type="molecule type" value="Genomic_DNA"/>
</dbReference>
<accession>D2XBH5</accession>
<evidence type="ECO:0000256" key="6">
    <source>
        <dbReference type="ARBA" id="ARBA00022777"/>
    </source>
</evidence>
<dbReference type="InterPro" id="IPR043129">
    <property type="entry name" value="ATPase_NBD"/>
</dbReference>
<keyword evidence="4 9" id="KW-0808">Transferase</keyword>
<dbReference type="PROSITE" id="PS01075">
    <property type="entry name" value="ACETATE_KINASE_1"/>
    <property type="match status" value="1"/>
</dbReference>
<dbReference type="SUPFAM" id="SSF53067">
    <property type="entry name" value="Actin-like ATPase domain"/>
    <property type="match status" value="2"/>
</dbReference>
<evidence type="ECO:0000256" key="1">
    <source>
        <dbReference type="ARBA" id="ARBA00004496"/>
    </source>
</evidence>
<evidence type="ECO:0000256" key="9">
    <source>
        <dbReference type="RuleBase" id="RU003835"/>
    </source>
</evidence>
<evidence type="ECO:0000256" key="4">
    <source>
        <dbReference type="ARBA" id="ARBA00022679"/>
    </source>
</evidence>
<keyword evidence="5" id="KW-0547">Nucleotide-binding</keyword>
<comment type="catalytic activity">
    <reaction evidence="8">
        <text>butanoate + ATP = butanoyl phosphate + ADP</text>
        <dbReference type="Rhea" id="RHEA:13585"/>
        <dbReference type="ChEBI" id="CHEBI:17968"/>
        <dbReference type="ChEBI" id="CHEBI:30616"/>
        <dbReference type="ChEBI" id="CHEBI:58079"/>
        <dbReference type="ChEBI" id="CHEBI:456216"/>
        <dbReference type="EC" id="2.7.2.7"/>
    </reaction>
</comment>
<name>D2XBH5_9BACT</name>
<evidence type="ECO:0000256" key="7">
    <source>
        <dbReference type="ARBA" id="ARBA00022840"/>
    </source>
</evidence>
<dbReference type="NCBIfam" id="TIGR02707">
    <property type="entry name" value="butyr_kinase"/>
    <property type="match status" value="1"/>
</dbReference>
<comment type="subcellular location">
    <subcellularLocation>
        <location evidence="1">Cytoplasm</location>
    </subcellularLocation>
</comment>
<evidence type="ECO:0000256" key="8">
    <source>
        <dbReference type="ARBA" id="ARBA00048596"/>
    </source>
</evidence>
<dbReference type="HAMAP" id="MF_00542">
    <property type="entry name" value="Butyrate_kinase"/>
    <property type="match status" value="1"/>
</dbReference>
<dbReference type="InterPro" id="IPR000890">
    <property type="entry name" value="Aliphatic_acid_kin_short-chain"/>
</dbReference>
<dbReference type="PROSITE" id="PS01076">
    <property type="entry name" value="ACETATE_KINASE_2"/>
    <property type="match status" value="1"/>
</dbReference>
<feature type="non-terminal residue" evidence="10">
    <location>
        <position position="354"/>
    </location>
</feature>
<reference evidence="10" key="1">
    <citation type="journal article" date="2010" name="J. Bacteriol.">
        <title>Combined genomic and proteomic approaches identify gene clusters involved in anaerobic 2-methylnaphthalene degradation in the sulfate-reducing enrichment culture N47.</title>
        <authorList>
            <person name="Selesi D."/>
            <person name="Jehmlich N."/>
            <person name="von Bergen M."/>
            <person name="Schmidt F."/>
            <person name="Rattei T."/>
            <person name="Tischler P."/>
            <person name="Lueders T."/>
            <person name="Meckenstock R.U."/>
        </authorList>
    </citation>
    <scope>NUCLEOTIDE SEQUENCE</scope>
</reference>
<keyword evidence="3" id="KW-0963">Cytoplasm</keyword>
<organism evidence="10">
    <name type="scientific">bacterium enrichment culture clone N47</name>
    <dbReference type="NCBI Taxonomy" id="700510"/>
    <lineage>
        <taxon>Bacteria</taxon>
        <taxon>environmental samples</taxon>
    </lineage>
</organism>
<dbReference type="NCBIfam" id="NF002834">
    <property type="entry name" value="PRK03011.1-5"/>
    <property type="match status" value="1"/>
</dbReference>
<dbReference type="GO" id="GO:0006083">
    <property type="term" value="P:acetate metabolic process"/>
    <property type="evidence" value="ECO:0007669"/>
    <property type="project" value="TreeGrafter"/>
</dbReference>
<proteinExistence type="inferred from homology"/>
<dbReference type="GO" id="GO:0005524">
    <property type="term" value="F:ATP binding"/>
    <property type="evidence" value="ECO:0007669"/>
    <property type="project" value="UniProtKB-KW"/>
</dbReference>
<dbReference type="PIRSF" id="PIRSF036458">
    <property type="entry name" value="Butyrate_kin"/>
    <property type="match status" value="1"/>
</dbReference>
<evidence type="ECO:0000256" key="3">
    <source>
        <dbReference type="ARBA" id="ARBA00022490"/>
    </source>
</evidence>
<dbReference type="PANTHER" id="PTHR21060:SF3">
    <property type="entry name" value="BUTYRATE KINASE 2-RELATED"/>
    <property type="match status" value="1"/>
</dbReference>
<dbReference type="Pfam" id="PF00871">
    <property type="entry name" value="Acetate_kinase"/>
    <property type="match status" value="1"/>
</dbReference>
<dbReference type="PANTHER" id="PTHR21060">
    <property type="entry name" value="ACETATE KINASE"/>
    <property type="match status" value="1"/>
</dbReference>
<dbReference type="Gene3D" id="3.30.420.40">
    <property type="match status" value="2"/>
</dbReference>
<dbReference type="AlphaFoldDB" id="D2XBH5"/>
<comment type="similarity">
    <text evidence="2 9">Belongs to the acetokinase family.</text>
</comment>